<dbReference type="Gene3D" id="3.50.50.60">
    <property type="entry name" value="FAD/NAD(P)-binding domain"/>
    <property type="match status" value="1"/>
</dbReference>
<dbReference type="GO" id="GO:0050660">
    <property type="term" value="F:flavin adenine dinucleotide binding"/>
    <property type="evidence" value="ECO:0007669"/>
    <property type="project" value="InterPro"/>
</dbReference>
<dbReference type="GO" id="GO:0050661">
    <property type="term" value="F:NADP binding"/>
    <property type="evidence" value="ECO:0007669"/>
    <property type="project" value="InterPro"/>
</dbReference>
<evidence type="ECO:0000313" key="2">
    <source>
        <dbReference type="EMBL" id="KAA9107907.1"/>
    </source>
</evidence>
<gene>
    <name evidence="2" type="ORF">F6B43_10805</name>
</gene>
<comment type="caution">
    <text evidence="2">The sequence shown here is derived from an EMBL/GenBank/DDBJ whole genome shotgun (WGS) entry which is preliminary data.</text>
</comment>
<dbReference type="OrthoDB" id="9808049at2"/>
<keyword evidence="1" id="KW-0560">Oxidoreductase</keyword>
<dbReference type="InterPro" id="IPR050982">
    <property type="entry name" value="Auxin_biosynth/cation_transpt"/>
</dbReference>
<dbReference type="EMBL" id="VYSA01000002">
    <property type="protein sequence ID" value="KAA9107907.1"/>
    <property type="molecule type" value="Genomic_DNA"/>
</dbReference>
<keyword evidence="3" id="KW-1185">Reference proteome</keyword>
<dbReference type="RefSeq" id="WP_150448937.1">
    <property type="nucleotide sequence ID" value="NZ_VYSA01000002.1"/>
</dbReference>
<dbReference type="PRINTS" id="PR00469">
    <property type="entry name" value="PNDRDTASEII"/>
</dbReference>
<organism evidence="2 3">
    <name type="scientific">Microbacterium rhizomatis</name>
    <dbReference type="NCBI Taxonomy" id="1631477"/>
    <lineage>
        <taxon>Bacteria</taxon>
        <taxon>Bacillati</taxon>
        <taxon>Actinomycetota</taxon>
        <taxon>Actinomycetes</taxon>
        <taxon>Micrococcales</taxon>
        <taxon>Microbacteriaceae</taxon>
        <taxon>Microbacterium</taxon>
    </lineage>
</organism>
<dbReference type="GO" id="GO:0005829">
    <property type="term" value="C:cytosol"/>
    <property type="evidence" value="ECO:0007669"/>
    <property type="project" value="TreeGrafter"/>
</dbReference>
<protein>
    <submittedName>
        <fullName evidence="2">NAD(P)/FAD-dependent oxidoreductase</fullName>
    </submittedName>
</protein>
<dbReference type="PRINTS" id="PR00368">
    <property type="entry name" value="FADPNR"/>
</dbReference>
<dbReference type="SUPFAM" id="SSF51735">
    <property type="entry name" value="NAD(P)-binding Rossmann-fold domains"/>
    <property type="match status" value="1"/>
</dbReference>
<dbReference type="InterPro" id="IPR036188">
    <property type="entry name" value="FAD/NAD-bd_sf"/>
</dbReference>
<dbReference type="SUPFAM" id="SSF51905">
    <property type="entry name" value="FAD/NAD(P)-binding domain"/>
    <property type="match status" value="1"/>
</dbReference>
<dbReference type="InterPro" id="IPR036291">
    <property type="entry name" value="NAD(P)-bd_dom_sf"/>
</dbReference>
<sequence length="378" mass="40123">MDADVLIVGAGPAGLAVAACLRRRGIEALILDRGDEPGRSWADRYERLHLHTPRIQSALPGLRMPRRFGRWVAKDDMARYVRGYARRHDLHPRFGTTVERVERRGGGWTALGGDDELTARQVVIATGYSHTPATPRWPGQEGFPGTIEHAAHYRSAMPFAGKDVLVVGAGNTGAEIAADLAEHGAARVRLSIRTPPNIIPRQLGPIPTTLLAISMDFLPAALVDPLNGLLQRWFVGDLTRFGMPAAHAGVVAQARATGVTPTIDVGLVAALRAGSVTPVAALERFDGAEAVLADGTRFSPDAVIAATGYTTGLLPMLGHLGVLDERGVPFATGARTAASAPGLRFVGLSNPLKGQLFQIGLHARSAARAIHRDLSHIA</sequence>
<dbReference type="AlphaFoldDB" id="A0A5J5J0P0"/>
<evidence type="ECO:0000313" key="3">
    <source>
        <dbReference type="Proteomes" id="UP000325827"/>
    </source>
</evidence>
<dbReference type="Pfam" id="PF13738">
    <property type="entry name" value="Pyr_redox_3"/>
    <property type="match status" value="1"/>
</dbReference>
<proteinExistence type="predicted"/>
<accession>A0A5J5J0P0</accession>
<dbReference type="InterPro" id="IPR000960">
    <property type="entry name" value="Flavin_mOase"/>
</dbReference>
<dbReference type="Proteomes" id="UP000325827">
    <property type="component" value="Unassembled WGS sequence"/>
</dbReference>
<dbReference type="PANTHER" id="PTHR43539:SF78">
    <property type="entry name" value="FLAVIN-CONTAINING MONOOXYGENASE"/>
    <property type="match status" value="1"/>
</dbReference>
<reference evidence="3" key="1">
    <citation type="submission" date="2019-09" db="EMBL/GenBank/DDBJ databases">
        <title>Mumia zhuanghuii sp. nov. isolated from the intestinal contents of plateau pika (Ochotona curzoniae) in the Qinghai-Tibet plateau of China.</title>
        <authorList>
            <person name="Tian Z."/>
        </authorList>
    </citation>
    <scope>NUCLEOTIDE SEQUENCE [LARGE SCALE GENOMIC DNA]</scope>
    <source>
        <strain evidence="3">JCM 30598</strain>
    </source>
</reference>
<dbReference type="PANTHER" id="PTHR43539">
    <property type="entry name" value="FLAVIN-BINDING MONOOXYGENASE-LIKE PROTEIN (AFU_ORTHOLOGUE AFUA_4G09220)"/>
    <property type="match status" value="1"/>
</dbReference>
<evidence type="ECO:0000256" key="1">
    <source>
        <dbReference type="ARBA" id="ARBA00023002"/>
    </source>
</evidence>
<name>A0A5J5J0P0_9MICO</name>
<dbReference type="PIRSF" id="PIRSF000332">
    <property type="entry name" value="FMO"/>
    <property type="match status" value="1"/>
</dbReference>
<dbReference type="GO" id="GO:0004497">
    <property type="term" value="F:monooxygenase activity"/>
    <property type="evidence" value="ECO:0007669"/>
    <property type="project" value="TreeGrafter"/>
</dbReference>